<dbReference type="InterPro" id="IPR005475">
    <property type="entry name" value="Transketolase-like_Pyr-bd"/>
</dbReference>
<dbReference type="Proteomes" id="UP001165422">
    <property type="component" value="Unassembled WGS sequence"/>
</dbReference>
<sequence>MRKITFSEATREAMEEEMSKDDSIFIMGEDIARQGGIFGQFRGLPQKFGRERVKDTPISETAIIGAAIGAALAGMRPVADMHFADFMGVAMDEFFNQMAKVRYMFGGQCKLPVVVRAPDGLSIQGAAQHSQSIESWFMHIPGLKVVIPSNPADAKGLLKAALRDDNPVIYFENKMLYPQKGPVPEGEYIDEIGKAKVVREGKDVTIVSYSIKMQQALEAADILEKEGINAEVIDLMTISPIDKTTILNSVKKTNRFAVLHEAVKQGGVGAELSSIVAEEAMDYLDAPVVRIGAPFTPIPFSPTLENEYRTKTDDVVNRIKGMFV</sequence>
<dbReference type="PANTHER" id="PTHR43257:SF2">
    <property type="entry name" value="PYRUVATE DEHYDROGENASE E1 COMPONENT SUBUNIT BETA"/>
    <property type="match status" value="1"/>
</dbReference>
<evidence type="ECO:0000256" key="1">
    <source>
        <dbReference type="ARBA" id="ARBA00001964"/>
    </source>
</evidence>
<evidence type="ECO:0000256" key="2">
    <source>
        <dbReference type="ARBA" id="ARBA00023002"/>
    </source>
</evidence>
<dbReference type="EMBL" id="JAJJPB010000003">
    <property type="protein sequence ID" value="MCC9294243.1"/>
    <property type="molecule type" value="Genomic_DNA"/>
</dbReference>
<comment type="caution">
    <text evidence="5">The sequence shown here is derived from an EMBL/GenBank/DDBJ whole genome shotgun (WGS) entry which is preliminary data.</text>
</comment>
<dbReference type="SMART" id="SM00861">
    <property type="entry name" value="Transket_pyr"/>
    <property type="match status" value="1"/>
</dbReference>
<dbReference type="NCBIfam" id="NF006667">
    <property type="entry name" value="PRK09212.1"/>
    <property type="match status" value="1"/>
</dbReference>
<keyword evidence="2" id="KW-0560">Oxidoreductase</keyword>
<dbReference type="PANTHER" id="PTHR43257">
    <property type="entry name" value="PYRUVATE DEHYDROGENASE E1 COMPONENT BETA SUBUNIT"/>
    <property type="match status" value="1"/>
</dbReference>
<gene>
    <name evidence="5" type="ORF">LN736_05075</name>
</gene>
<accession>A0ABS8N6A1</accession>
<comment type="cofactor">
    <cofactor evidence="1">
        <name>thiamine diphosphate</name>
        <dbReference type="ChEBI" id="CHEBI:58937"/>
    </cofactor>
</comment>
<protein>
    <submittedName>
        <fullName evidence="5">Alpha-ketoacid dehydrogenase subunit beta</fullName>
    </submittedName>
</protein>
<organism evidence="5 6">
    <name type="scientific">Clostridium aromativorans</name>
    <dbReference type="NCBI Taxonomy" id="2836848"/>
    <lineage>
        <taxon>Bacteria</taxon>
        <taxon>Bacillati</taxon>
        <taxon>Bacillota</taxon>
        <taxon>Clostridia</taxon>
        <taxon>Eubacteriales</taxon>
        <taxon>Clostridiaceae</taxon>
        <taxon>Clostridium</taxon>
    </lineage>
</organism>
<dbReference type="CDD" id="cd07036">
    <property type="entry name" value="TPP_PYR_E1-PDHc-beta_like"/>
    <property type="match status" value="1"/>
</dbReference>
<keyword evidence="6" id="KW-1185">Reference proteome</keyword>
<dbReference type="SUPFAM" id="SSF52922">
    <property type="entry name" value="TK C-terminal domain-like"/>
    <property type="match status" value="1"/>
</dbReference>
<dbReference type="InterPro" id="IPR009014">
    <property type="entry name" value="Transketo_C/PFOR_II"/>
</dbReference>
<dbReference type="InterPro" id="IPR033248">
    <property type="entry name" value="Transketolase_C"/>
</dbReference>
<proteinExistence type="predicted"/>
<dbReference type="Pfam" id="PF02779">
    <property type="entry name" value="Transket_pyr"/>
    <property type="match status" value="1"/>
</dbReference>
<dbReference type="Gene3D" id="3.40.50.920">
    <property type="match status" value="1"/>
</dbReference>
<evidence type="ECO:0000313" key="5">
    <source>
        <dbReference type="EMBL" id="MCC9294243.1"/>
    </source>
</evidence>
<evidence type="ECO:0000259" key="4">
    <source>
        <dbReference type="SMART" id="SM00861"/>
    </source>
</evidence>
<evidence type="ECO:0000256" key="3">
    <source>
        <dbReference type="ARBA" id="ARBA00023052"/>
    </source>
</evidence>
<reference evidence="5" key="1">
    <citation type="submission" date="2021-11" db="EMBL/GenBank/DDBJ databases">
        <authorList>
            <person name="Qingchun L."/>
            <person name="Dong Z."/>
            <person name="Zongwei Q."/>
            <person name="Jia Z."/>
            <person name="Duotao L."/>
        </authorList>
    </citation>
    <scope>NUCLEOTIDE SEQUENCE</scope>
    <source>
        <strain evidence="5">WLY-B-L2</strain>
    </source>
</reference>
<dbReference type="InterPro" id="IPR029061">
    <property type="entry name" value="THDP-binding"/>
</dbReference>
<dbReference type="RefSeq" id="WP_150357241.1">
    <property type="nucleotide sequence ID" value="NZ_JAJJPB010000003.1"/>
</dbReference>
<feature type="domain" description="Transketolase-like pyrimidine-binding" evidence="4">
    <location>
        <begin position="4"/>
        <end position="179"/>
    </location>
</feature>
<keyword evidence="3" id="KW-0786">Thiamine pyrophosphate</keyword>
<dbReference type="Gene3D" id="3.40.50.970">
    <property type="match status" value="1"/>
</dbReference>
<dbReference type="SUPFAM" id="SSF52518">
    <property type="entry name" value="Thiamin diphosphate-binding fold (THDP-binding)"/>
    <property type="match status" value="1"/>
</dbReference>
<evidence type="ECO:0000313" key="6">
    <source>
        <dbReference type="Proteomes" id="UP001165422"/>
    </source>
</evidence>
<name>A0ABS8N6A1_9CLOT</name>
<dbReference type="Pfam" id="PF02780">
    <property type="entry name" value="Transketolase_C"/>
    <property type="match status" value="1"/>
</dbReference>